<dbReference type="Pfam" id="PF16940">
    <property type="entry name" value="Tic110"/>
    <property type="match status" value="1"/>
</dbReference>
<dbReference type="PANTHER" id="PTHR34935">
    <property type="entry name" value="PROTEIN TIC110, CHLOROPLASTIC"/>
    <property type="match status" value="1"/>
</dbReference>
<sequence length="361" mass="42069">METQPFYKSTLEPVSMWSRLTGHRSEKNAIIEINNLLSEKPVLEITSEDIQAILNNYQLNLYTDFTDGSLRELYKTYLRYCFDDNHLDEDEIKRLKHLKRLLGLSEQDVEMAHHRVCQEIYERELDAALEDLRLDEKERRFLRNLQTRLQLPPQVAHRLYQHKAQTIIIQFIKGAIADERLSPEEEHELQTLIDHLQVDLKLDEATQKQLAKYRLLWQVENGDVPTIFVPIKLQRQEHCYFLADAVWYDDRRAASKQKPAEKPLRTQLQEGDYWKPSAEPITPDATGTPPATGKLYLTNERLLYRSGNQEKSIRLSSIVGFQAYADGMLIAKDKGRNTILSMKDQADVLAILLGRVLRDLK</sequence>
<dbReference type="InterPro" id="IPR031610">
    <property type="entry name" value="TIC110"/>
</dbReference>
<dbReference type="AlphaFoldDB" id="A0AA49GID6"/>
<dbReference type="GO" id="GO:0045037">
    <property type="term" value="P:protein import into chloroplast stroma"/>
    <property type="evidence" value="ECO:0007669"/>
    <property type="project" value="TreeGrafter"/>
</dbReference>
<reference evidence="1" key="2">
    <citation type="journal article" date="2024" name="Antonie Van Leeuwenhoek">
        <title>Roseihalotalea indica gen. nov., sp. nov., a halophilic Bacteroidetes from mesopelagic Southwest Indian Ocean with higher carbohydrate metabolic potential.</title>
        <authorList>
            <person name="Chen B."/>
            <person name="Zhang M."/>
            <person name="Lin D."/>
            <person name="Ye J."/>
            <person name="Tang K."/>
        </authorList>
    </citation>
    <scope>NUCLEOTIDE SEQUENCE</scope>
    <source>
        <strain evidence="1">TK19036</strain>
    </source>
</reference>
<dbReference type="InterPro" id="IPR029024">
    <property type="entry name" value="TerB-like"/>
</dbReference>
<dbReference type="EMBL" id="CP120682">
    <property type="protein sequence ID" value="WKN34742.1"/>
    <property type="molecule type" value="Genomic_DNA"/>
</dbReference>
<organism evidence="1">
    <name type="scientific">Roseihalotalea indica</name>
    <dbReference type="NCBI Taxonomy" id="2867963"/>
    <lineage>
        <taxon>Bacteria</taxon>
        <taxon>Pseudomonadati</taxon>
        <taxon>Bacteroidota</taxon>
        <taxon>Cytophagia</taxon>
        <taxon>Cytophagales</taxon>
        <taxon>Catalimonadaceae</taxon>
        <taxon>Roseihalotalea</taxon>
    </lineage>
</organism>
<proteinExistence type="predicted"/>
<evidence type="ECO:0000313" key="1">
    <source>
        <dbReference type="EMBL" id="WKN34742.1"/>
    </source>
</evidence>
<reference evidence="1" key="1">
    <citation type="journal article" date="2023" name="Comput. Struct. Biotechnol. J.">
        <title>Discovery of a novel marine Bacteroidetes with a rich repertoire of carbohydrate-active enzymes.</title>
        <authorList>
            <person name="Chen B."/>
            <person name="Liu G."/>
            <person name="Chen Q."/>
            <person name="Wang H."/>
            <person name="Liu L."/>
            <person name="Tang K."/>
        </authorList>
    </citation>
    <scope>NUCLEOTIDE SEQUENCE</scope>
    <source>
        <strain evidence="1">TK19036</strain>
    </source>
</reference>
<accession>A0AA49GID6</accession>
<protein>
    <submittedName>
        <fullName evidence="1">Uncharacterized protein</fullName>
    </submittedName>
</protein>
<name>A0AA49GID6_9BACT</name>
<gene>
    <name evidence="1" type="ORF">K4G66_20415</name>
</gene>
<dbReference type="SUPFAM" id="SSF158682">
    <property type="entry name" value="TerB-like"/>
    <property type="match status" value="1"/>
</dbReference>
<dbReference type="PANTHER" id="PTHR34935:SF3">
    <property type="entry name" value="PROTEIN TIC110, CHLOROPLASTIC"/>
    <property type="match status" value="1"/>
</dbReference>